<dbReference type="EMBL" id="SRLO01000331">
    <property type="protein sequence ID" value="TNN60622.1"/>
    <property type="molecule type" value="Genomic_DNA"/>
</dbReference>
<dbReference type="PROSITE" id="PS51257">
    <property type="entry name" value="PROKAR_LIPOPROTEIN"/>
    <property type="match status" value="1"/>
</dbReference>
<protein>
    <submittedName>
        <fullName evidence="1">Uncharacterized protein</fullName>
    </submittedName>
</protein>
<proteinExistence type="predicted"/>
<keyword evidence="2" id="KW-1185">Reference proteome</keyword>
<name>A0A4Z2H721_9TELE</name>
<sequence>MKSRPWGLISVLDPKNIDIPPRQPFGGMFFVSGCRLSLQLRRGAVEAISITQPLTEASLKLRGPLRSRLGVGVD</sequence>
<dbReference type="AlphaFoldDB" id="A0A4Z2H721"/>
<accession>A0A4Z2H721</accession>
<evidence type="ECO:0000313" key="2">
    <source>
        <dbReference type="Proteomes" id="UP000314294"/>
    </source>
</evidence>
<evidence type="ECO:0000313" key="1">
    <source>
        <dbReference type="EMBL" id="TNN60622.1"/>
    </source>
</evidence>
<dbReference type="Proteomes" id="UP000314294">
    <property type="component" value="Unassembled WGS sequence"/>
</dbReference>
<comment type="caution">
    <text evidence="1">The sequence shown here is derived from an EMBL/GenBank/DDBJ whole genome shotgun (WGS) entry which is preliminary data.</text>
</comment>
<reference evidence="1 2" key="1">
    <citation type="submission" date="2019-03" db="EMBL/GenBank/DDBJ databases">
        <title>First draft genome of Liparis tanakae, snailfish: a comprehensive survey of snailfish specific genes.</title>
        <authorList>
            <person name="Kim W."/>
            <person name="Song I."/>
            <person name="Jeong J.-H."/>
            <person name="Kim D."/>
            <person name="Kim S."/>
            <person name="Ryu S."/>
            <person name="Song J.Y."/>
            <person name="Lee S.K."/>
        </authorList>
    </citation>
    <scope>NUCLEOTIDE SEQUENCE [LARGE SCALE GENOMIC DNA]</scope>
    <source>
        <tissue evidence="1">Muscle</tissue>
    </source>
</reference>
<organism evidence="1 2">
    <name type="scientific">Liparis tanakae</name>
    <name type="common">Tanaka's snailfish</name>
    <dbReference type="NCBI Taxonomy" id="230148"/>
    <lineage>
        <taxon>Eukaryota</taxon>
        <taxon>Metazoa</taxon>
        <taxon>Chordata</taxon>
        <taxon>Craniata</taxon>
        <taxon>Vertebrata</taxon>
        <taxon>Euteleostomi</taxon>
        <taxon>Actinopterygii</taxon>
        <taxon>Neopterygii</taxon>
        <taxon>Teleostei</taxon>
        <taxon>Neoteleostei</taxon>
        <taxon>Acanthomorphata</taxon>
        <taxon>Eupercaria</taxon>
        <taxon>Perciformes</taxon>
        <taxon>Cottioidei</taxon>
        <taxon>Cottales</taxon>
        <taxon>Liparidae</taxon>
        <taxon>Liparis</taxon>
    </lineage>
</organism>
<gene>
    <name evidence="1" type="ORF">EYF80_029223</name>
</gene>